<accession>A0A9W7AS34</accession>
<protein>
    <submittedName>
        <fullName evidence="1">Uncharacterized protein</fullName>
    </submittedName>
</protein>
<gene>
    <name evidence="1" type="ORF">TL16_g07112</name>
</gene>
<proteinExistence type="predicted"/>
<reference evidence="2" key="1">
    <citation type="journal article" date="2023" name="Commun. Biol.">
        <title>Genome analysis of Parmales, the sister group of diatoms, reveals the evolutionary specialization of diatoms from phago-mixotrophs to photoautotrophs.</title>
        <authorList>
            <person name="Ban H."/>
            <person name="Sato S."/>
            <person name="Yoshikawa S."/>
            <person name="Yamada K."/>
            <person name="Nakamura Y."/>
            <person name="Ichinomiya M."/>
            <person name="Sato N."/>
            <person name="Blanc-Mathieu R."/>
            <person name="Endo H."/>
            <person name="Kuwata A."/>
            <person name="Ogata H."/>
        </authorList>
    </citation>
    <scope>NUCLEOTIDE SEQUENCE [LARGE SCALE GENOMIC DNA]</scope>
</reference>
<dbReference type="AlphaFoldDB" id="A0A9W7AS34"/>
<dbReference type="Proteomes" id="UP001162640">
    <property type="component" value="Unassembled WGS sequence"/>
</dbReference>
<evidence type="ECO:0000313" key="1">
    <source>
        <dbReference type="EMBL" id="GMH76511.1"/>
    </source>
</evidence>
<dbReference type="EMBL" id="BLQM01000221">
    <property type="protein sequence ID" value="GMH76511.1"/>
    <property type="molecule type" value="Genomic_DNA"/>
</dbReference>
<sequence>MCLSKSSRRQNNVFSPSKVHHAADSQLSASILPPDLPAFEQFTTTASDLQSTLTSTLSNLDATLTFTLTSIQSQFTHSLPLLTSSITSSPFIQSISEITVPTPSIFLGSWKMKLFMVIIYR</sequence>
<name>A0A9W7AS34_9STRA</name>
<organism evidence="1 2">
    <name type="scientific">Triparma laevis f. inornata</name>
    <dbReference type="NCBI Taxonomy" id="1714386"/>
    <lineage>
        <taxon>Eukaryota</taxon>
        <taxon>Sar</taxon>
        <taxon>Stramenopiles</taxon>
        <taxon>Ochrophyta</taxon>
        <taxon>Bolidophyceae</taxon>
        <taxon>Parmales</taxon>
        <taxon>Triparmaceae</taxon>
        <taxon>Triparma</taxon>
    </lineage>
</organism>
<comment type="caution">
    <text evidence="1">The sequence shown here is derived from an EMBL/GenBank/DDBJ whole genome shotgun (WGS) entry which is preliminary data.</text>
</comment>
<evidence type="ECO:0000313" key="2">
    <source>
        <dbReference type="Proteomes" id="UP001162640"/>
    </source>
</evidence>